<evidence type="ECO:0000313" key="3">
    <source>
        <dbReference type="Proteomes" id="UP000299102"/>
    </source>
</evidence>
<keyword evidence="3" id="KW-1185">Reference proteome</keyword>
<reference evidence="2 3" key="1">
    <citation type="journal article" date="2019" name="Commun. Biol.">
        <title>The bagworm genome reveals a unique fibroin gene that provides high tensile strength.</title>
        <authorList>
            <person name="Kono N."/>
            <person name="Nakamura H."/>
            <person name="Ohtoshi R."/>
            <person name="Tomita M."/>
            <person name="Numata K."/>
            <person name="Arakawa K."/>
        </authorList>
    </citation>
    <scope>NUCLEOTIDE SEQUENCE [LARGE SCALE GENOMIC DNA]</scope>
</reference>
<organism evidence="2 3">
    <name type="scientific">Eumeta variegata</name>
    <name type="common">Bagworm moth</name>
    <name type="synonym">Eumeta japonica</name>
    <dbReference type="NCBI Taxonomy" id="151549"/>
    <lineage>
        <taxon>Eukaryota</taxon>
        <taxon>Metazoa</taxon>
        <taxon>Ecdysozoa</taxon>
        <taxon>Arthropoda</taxon>
        <taxon>Hexapoda</taxon>
        <taxon>Insecta</taxon>
        <taxon>Pterygota</taxon>
        <taxon>Neoptera</taxon>
        <taxon>Endopterygota</taxon>
        <taxon>Lepidoptera</taxon>
        <taxon>Glossata</taxon>
        <taxon>Ditrysia</taxon>
        <taxon>Tineoidea</taxon>
        <taxon>Psychidae</taxon>
        <taxon>Oiketicinae</taxon>
        <taxon>Eumeta</taxon>
    </lineage>
</organism>
<sequence>MIPILILFLIPIPMLFSVDDSSVLTYTHSAISPPIHCLSNHLAIHTPFNKQNNERHTCNCFPIKRLEIQFSRELIGYLNHRTATLEIRGA</sequence>
<keyword evidence="1" id="KW-0732">Signal</keyword>
<dbReference type="EMBL" id="BGZK01000788">
    <property type="protein sequence ID" value="GBP60461.1"/>
    <property type="molecule type" value="Genomic_DNA"/>
</dbReference>
<protein>
    <recommendedName>
        <fullName evidence="4">Secreted protein</fullName>
    </recommendedName>
</protein>
<dbReference type="Proteomes" id="UP000299102">
    <property type="component" value="Unassembled WGS sequence"/>
</dbReference>
<evidence type="ECO:0000256" key="1">
    <source>
        <dbReference type="SAM" id="SignalP"/>
    </source>
</evidence>
<name>A0A4C1X9H3_EUMVA</name>
<evidence type="ECO:0000313" key="2">
    <source>
        <dbReference type="EMBL" id="GBP60461.1"/>
    </source>
</evidence>
<feature type="chain" id="PRO_5020034152" description="Secreted protein" evidence="1">
    <location>
        <begin position="18"/>
        <end position="90"/>
    </location>
</feature>
<gene>
    <name evidence="2" type="ORF">EVAR_37497_1</name>
</gene>
<comment type="caution">
    <text evidence="2">The sequence shown here is derived from an EMBL/GenBank/DDBJ whole genome shotgun (WGS) entry which is preliminary data.</text>
</comment>
<accession>A0A4C1X9H3</accession>
<proteinExistence type="predicted"/>
<dbReference type="AlphaFoldDB" id="A0A4C1X9H3"/>
<feature type="signal peptide" evidence="1">
    <location>
        <begin position="1"/>
        <end position="17"/>
    </location>
</feature>
<evidence type="ECO:0008006" key="4">
    <source>
        <dbReference type="Google" id="ProtNLM"/>
    </source>
</evidence>